<evidence type="ECO:0000313" key="1">
    <source>
        <dbReference type="EMBL" id="EQD56016.1"/>
    </source>
</evidence>
<dbReference type="AlphaFoldDB" id="T1A5U9"/>
<reference evidence="1" key="1">
    <citation type="submission" date="2013-08" db="EMBL/GenBank/DDBJ databases">
        <authorList>
            <person name="Mendez C."/>
            <person name="Richter M."/>
            <person name="Ferrer M."/>
            <person name="Sanchez J."/>
        </authorList>
    </citation>
    <scope>NUCLEOTIDE SEQUENCE</scope>
</reference>
<dbReference type="EMBL" id="AUZX01008407">
    <property type="protein sequence ID" value="EQD56016.1"/>
    <property type="molecule type" value="Genomic_DNA"/>
</dbReference>
<name>T1A5U9_9ZZZZ</name>
<reference evidence="1" key="2">
    <citation type="journal article" date="2014" name="ISME J.">
        <title>Microbial stratification in low pH oxic and suboxic macroscopic growths along an acid mine drainage.</title>
        <authorList>
            <person name="Mendez-Garcia C."/>
            <person name="Mesa V."/>
            <person name="Sprenger R.R."/>
            <person name="Richter M."/>
            <person name="Diez M.S."/>
            <person name="Solano J."/>
            <person name="Bargiela R."/>
            <person name="Golyshina O.V."/>
            <person name="Manteca A."/>
            <person name="Ramos J.L."/>
            <person name="Gallego J.R."/>
            <person name="Llorente I."/>
            <person name="Martins Dos Santos V.A."/>
            <person name="Jensen O.N."/>
            <person name="Pelaez A.I."/>
            <person name="Sanchez J."/>
            <person name="Ferrer M."/>
        </authorList>
    </citation>
    <scope>NUCLEOTIDE SEQUENCE</scope>
</reference>
<organism evidence="1">
    <name type="scientific">mine drainage metagenome</name>
    <dbReference type="NCBI Taxonomy" id="410659"/>
    <lineage>
        <taxon>unclassified sequences</taxon>
        <taxon>metagenomes</taxon>
        <taxon>ecological metagenomes</taxon>
    </lineage>
</organism>
<proteinExistence type="predicted"/>
<accession>T1A5U9</accession>
<sequence length="85" mass="9212">MFYNPYHQAKAIMADVGKAKLNIYNTITGTFIIRDISGKAAITVPADSAVVVVYTPADGVVSYQAHQTLINGRVVDFRHGSSARQ</sequence>
<comment type="caution">
    <text evidence="1">The sequence shown here is derived from an EMBL/GenBank/DDBJ whole genome shotgun (WGS) entry which is preliminary data.</text>
</comment>
<protein>
    <submittedName>
        <fullName evidence="1">Uncharacterized protein</fullName>
    </submittedName>
</protein>
<gene>
    <name evidence="1" type="ORF">B1A_11709</name>
</gene>